<evidence type="ECO:0000259" key="6">
    <source>
        <dbReference type="Pfam" id="PF08281"/>
    </source>
</evidence>
<dbReference type="InterPro" id="IPR014284">
    <property type="entry name" value="RNA_pol_sigma-70_dom"/>
</dbReference>
<dbReference type="GO" id="GO:0006352">
    <property type="term" value="P:DNA-templated transcription initiation"/>
    <property type="evidence" value="ECO:0007669"/>
    <property type="project" value="InterPro"/>
</dbReference>
<evidence type="ECO:0000256" key="1">
    <source>
        <dbReference type="ARBA" id="ARBA00010641"/>
    </source>
</evidence>
<dbReference type="SUPFAM" id="SSF88659">
    <property type="entry name" value="Sigma3 and sigma4 domains of RNA polymerase sigma factors"/>
    <property type="match status" value="1"/>
</dbReference>
<dbReference type="GO" id="GO:0003677">
    <property type="term" value="F:DNA binding"/>
    <property type="evidence" value="ECO:0007669"/>
    <property type="project" value="InterPro"/>
</dbReference>
<feature type="domain" description="RNA polymerase sigma-70 region 2" evidence="5">
    <location>
        <begin position="10"/>
        <end position="76"/>
    </location>
</feature>
<evidence type="ECO:0000256" key="4">
    <source>
        <dbReference type="ARBA" id="ARBA00023163"/>
    </source>
</evidence>
<accession>A0A6I2L5H2</accession>
<dbReference type="Gene3D" id="1.10.10.10">
    <property type="entry name" value="Winged helix-like DNA-binding domain superfamily/Winged helix DNA-binding domain"/>
    <property type="match status" value="1"/>
</dbReference>
<proteinExistence type="inferred from homology"/>
<dbReference type="Pfam" id="PF08281">
    <property type="entry name" value="Sigma70_r4_2"/>
    <property type="match status" value="1"/>
</dbReference>
<evidence type="ECO:0000256" key="2">
    <source>
        <dbReference type="ARBA" id="ARBA00023015"/>
    </source>
</evidence>
<comment type="caution">
    <text evidence="7">The sequence shown here is derived from an EMBL/GenBank/DDBJ whole genome shotgun (WGS) entry which is preliminary data.</text>
</comment>
<sequence length="174" mass="19211">MAIQRQVEALYADHHGWLQGWLQRKLGCSHGAADLTQDTFLRILNSRDALLGAIQTPRAYLTTTAKRLLVDRSRRQVIEQAYLQKLALIAGSLPGHPSPDEILVALQALEQIGAALDGLAPKPRAAFLRHYLDEHTHAAIAAELGVSTRMVQKYLVQALLHCRAQCQSLSQHGI</sequence>
<name>A0A6I2L5H2_9BURK</name>
<evidence type="ECO:0000313" key="7">
    <source>
        <dbReference type="EMBL" id="MRW92932.1"/>
    </source>
</evidence>
<feature type="domain" description="RNA polymerase sigma factor 70 region 4 type 2" evidence="6">
    <location>
        <begin position="110"/>
        <end position="162"/>
    </location>
</feature>
<reference evidence="7 8" key="1">
    <citation type="submission" date="2019-11" db="EMBL/GenBank/DDBJ databases">
        <title>Novel species isolated from a subtropical stream in China.</title>
        <authorList>
            <person name="Lu H."/>
        </authorList>
    </citation>
    <scope>NUCLEOTIDE SEQUENCE [LARGE SCALE GENOMIC DNA]</scope>
    <source>
        <strain evidence="7 8">FT80W</strain>
    </source>
</reference>
<dbReference type="InterPro" id="IPR013325">
    <property type="entry name" value="RNA_pol_sigma_r2"/>
</dbReference>
<evidence type="ECO:0000259" key="5">
    <source>
        <dbReference type="Pfam" id="PF04542"/>
    </source>
</evidence>
<dbReference type="NCBIfam" id="TIGR02937">
    <property type="entry name" value="sigma70-ECF"/>
    <property type="match status" value="1"/>
</dbReference>
<dbReference type="Pfam" id="PF04542">
    <property type="entry name" value="Sigma70_r2"/>
    <property type="match status" value="1"/>
</dbReference>
<keyword evidence="4" id="KW-0804">Transcription</keyword>
<dbReference type="InterPro" id="IPR007627">
    <property type="entry name" value="RNA_pol_sigma70_r2"/>
</dbReference>
<dbReference type="AlphaFoldDB" id="A0A6I2L5H2"/>
<dbReference type="RefSeq" id="WP_154380818.1">
    <property type="nucleotide sequence ID" value="NZ_WKJK01000013.1"/>
</dbReference>
<dbReference type="PANTHER" id="PTHR43133:SF63">
    <property type="entry name" value="RNA POLYMERASE SIGMA FACTOR FECI-RELATED"/>
    <property type="match status" value="1"/>
</dbReference>
<dbReference type="InterPro" id="IPR013324">
    <property type="entry name" value="RNA_pol_sigma_r3/r4-like"/>
</dbReference>
<keyword evidence="2" id="KW-0805">Transcription regulation</keyword>
<dbReference type="GO" id="GO:0016987">
    <property type="term" value="F:sigma factor activity"/>
    <property type="evidence" value="ECO:0007669"/>
    <property type="project" value="UniProtKB-KW"/>
</dbReference>
<evidence type="ECO:0000256" key="3">
    <source>
        <dbReference type="ARBA" id="ARBA00023082"/>
    </source>
</evidence>
<protein>
    <submittedName>
        <fullName evidence="7">Sigma-70 family RNA polymerase sigma factor</fullName>
    </submittedName>
</protein>
<dbReference type="Gene3D" id="1.10.1740.10">
    <property type="match status" value="1"/>
</dbReference>
<dbReference type="PANTHER" id="PTHR43133">
    <property type="entry name" value="RNA POLYMERASE ECF-TYPE SIGMA FACTO"/>
    <property type="match status" value="1"/>
</dbReference>
<dbReference type="InterPro" id="IPR036388">
    <property type="entry name" value="WH-like_DNA-bd_sf"/>
</dbReference>
<keyword evidence="3" id="KW-0731">Sigma factor</keyword>
<organism evidence="7 8">
    <name type="scientific">Duganella guangzhouensis</name>
    <dbReference type="NCBI Taxonomy" id="2666084"/>
    <lineage>
        <taxon>Bacteria</taxon>
        <taxon>Pseudomonadati</taxon>
        <taxon>Pseudomonadota</taxon>
        <taxon>Betaproteobacteria</taxon>
        <taxon>Burkholderiales</taxon>
        <taxon>Oxalobacteraceae</taxon>
        <taxon>Telluria group</taxon>
        <taxon>Duganella</taxon>
    </lineage>
</organism>
<dbReference type="Proteomes" id="UP000433309">
    <property type="component" value="Unassembled WGS sequence"/>
</dbReference>
<dbReference type="EMBL" id="WKJK01000013">
    <property type="protein sequence ID" value="MRW92932.1"/>
    <property type="molecule type" value="Genomic_DNA"/>
</dbReference>
<keyword evidence="8" id="KW-1185">Reference proteome</keyword>
<dbReference type="InterPro" id="IPR039425">
    <property type="entry name" value="RNA_pol_sigma-70-like"/>
</dbReference>
<dbReference type="SUPFAM" id="SSF88946">
    <property type="entry name" value="Sigma2 domain of RNA polymerase sigma factors"/>
    <property type="match status" value="1"/>
</dbReference>
<evidence type="ECO:0000313" key="8">
    <source>
        <dbReference type="Proteomes" id="UP000433309"/>
    </source>
</evidence>
<gene>
    <name evidence="7" type="ORF">GJ699_23315</name>
</gene>
<dbReference type="InterPro" id="IPR013249">
    <property type="entry name" value="RNA_pol_sigma70_r4_t2"/>
</dbReference>
<comment type="similarity">
    <text evidence="1">Belongs to the sigma-70 factor family. ECF subfamily.</text>
</comment>